<dbReference type="PANTHER" id="PTHR42901:SF1">
    <property type="entry name" value="ALCOHOL DEHYDROGENASE"/>
    <property type="match status" value="1"/>
</dbReference>
<evidence type="ECO:0000259" key="4">
    <source>
        <dbReference type="SMART" id="SM00822"/>
    </source>
</evidence>
<dbReference type="CDD" id="cd05233">
    <property type="entry name" value="SDR_c"/>
    <property type="match status" value="1"/>
</dbReference>
<keyword evidence="6" id="KW-1185">Reference proteome</keyword>
<dbReference type="Gene3D" id="3.40.50.720">
    <property type="entry name" value="NAD(P)-binding Rossmann-like Domain"/>
    <property type="match status" value="1"/>
</dbReference>
<dbReference type="PROSITE" id="PS00061">
    <property type="entry name" value="ADH_SHORT"/>
    <property type="match status" value="1"/>
</dbReference>
<dbReference type="PANTHER" id="PTHR42901">
    <property type="entry name" value="ALCOHOL DEHYDROGENASE"/>
    <property type="match status" value="1"/>
</dbReference>
<dbReference type="InterPro" id="IPR057326">
    <property type="entry name" value="KR_dom"/>
</dbReference>
<dbReference type="SUPFAM" id="SSF51735">
    <property type="entry name" value="NAD(P)-binding Rossmann-fold domains"/>
    <property type="match status" value="1"/>
</dbReference>
<accession>A0ABW0GVN8</accession>
<proteinExistence type="inferred from homology"/>
<comment type="similarity">
    <text evidence="1 3">Belongs to the short-chain dehydrogenases/reductases (SDR) family.</text>
</comment>
<dbReference type="InterPro" id="IPR002347">
    <property type="entry name" value="SDR_fam"/>
</dbReference>
<dbReference type="InterPro" id="IPR036291">
    <property type="entry name" value="NAD(P)-bd_dom_sf"/>
</dbReference>
<evidence type="ECO:0000313" key="5">
    <source>
        <dbReference type="EMBL" id="MFC5385732.1"/>
    </source>
</evidence>
<name>A0ABW0GVN8_9HYPH</name>
<dbReference type="Pfam" id="PF00106">
    <property type="entry name" value="adh_short"/>
    <property type="match status" value="1"/>
</dbReference>
<dbReference type="RefSeq" id="WP_378228669.1">
    <property type="nucleotide sequence ID" value="NZ_JBHSLL010000018.1"/>
</dbReference>
<dbReference type="InterPro" id="IPR020904">
    <property type="entry name" value="Sc_DH/Rdtase_CS"/>
</dbReference>
<evidence type="ECO:0000256" key="3">
    <source>
        <dbReference type="RuleBase" id="RU000363"/>
    </source>
</evidence>
<gene>
    <name evidence="5" type="ORF">ACFPLB_07090</name>
</gene>
<sequence>MTLSSDLTGRTAVVTGASRGIGYHIAKHLAASGAHVIAVARTVGGLEELDDEIRAEKTRGGKGEATLVPLDLADMEGIDRLGGAIHERWGKLDIMVANAGILGVISPIGHVEAKVFEKVMTINVTSTWRLIRSLDPLLRQSDAGRAILISSGAAHSARAFWGPYAASKAALEAMTRSWADETRNYPLRINAVDPGATRTAMRALAVPGEDPDTLPHPSEIAARITALASPELTRTGEIYQARHDRWVSYRMPE</sequence>
<dbReference type="Proteomes" id="UP001596016">
    <property type="component" value="Unassembled WGS sequence"/>
</dbReference>
<evidence type="ECO:0000256" key="2">
    <source>
        <dbReference type="ARBA" id="ARBA00023002"/>
    </source>
</evidence>
<organism evidence="5 6">
    <name type="scientific">Aquamicrobium segne</name>
    <dbReference type="NCBI Taxonomy" id="469547"/>
    <lineage>
        <taxon>Bacteria</taxon>
        <taxon>Pseudomonadati</taxon>
        <taxon>Pseudomonadota</taxon>
        <taxon>Alphaproteobacteria</taxon>
        <taxon>Hyphomicrobiales</taxon>
        <taxon>Phyllobacteriaceae</taxon>
        <taxon>Aquamicrobium</taxon>
    </lineage>
</organism>
<reference evidence="6" key="1">
    <citation type="journal article" date="2019" name="Int. J. Syst. Evol. Microbiol.">
        <title>The Global Catalogue of Microorganisms (GCM) 10K type strain sequencing project: providing services to taxonomists for standard genome sequencing and annotation.</title>
        <authorList>
            <consortium name="The Broad Institute Genomics Platform"/>
            <consortium name="The Broad Institute Genome Sequencing Center for Infectious Disease"/>
            <person name="Wu L."/>
            <person name="Ma J."/>
        </authorList>
    </citation>
    <scope>NUCLEOTIDE SEQUENCE [LARGE SCALE GENOMIC DNA]</scope>
    <source>
        <strain evidence="6">CGMCC 4.1415</strain>
    </source>
</reference>
<protein>
    <submittedName>
        <fullName evidence="5">SDR family NAD(P)-dependent oxidoreductase</fullName>
    </submittedName>
</protein>
<dbReference type="PRINTS" id="PR00080">
    <property type="entry name" value="SDRFAMILY"/>
</dbReference>
<dbReference type="PRINTS" id="PR00081">
    <property type="entry name" value="GDHRDH"/>
</dbReference>
<comment type="caution">
    <text evidence="5">The sequence shown here is derived from an EMBL/GenBank/DDBJ whole genome shotgun (WGS) entry which is preliminary data.</text>
</comment>
<feature type="domain" description="Ketoreductase" evidence="4">
    <location>
        <begin position="10"/>
        <end position="210"/>
    </location>
</feature>
<dbReference type="SMART" id="SM00822">
    <property type="entry name" value="PKS_KR"/>
    <property type="match status" value="1"/>
</dbReference>
<keyword evidence="2" id="KW-0560">Oxidoreductase</keyword>
<evidence type="ECO:0000256" key="1">
    <source>
        <dbReference type="ARBA" id="ARBA00006484"/>
    </source>
</evidence>
<evidence type="ECO:0000313" key="6">
    <source>
        <dbReference type="Proteomes" id="UP001596016"/>
    </source>
</evidence>
<dbReference type="EMBL" id="JBHSLL010000018">
    <property type="protein sequence ID" value="MFC5385732.1"/>
    <property type="molecule type" value="Genomic_DNA"/>
</dbReference>